<keyword evidence="2 8" id="KW-0812">Transmembrane</keyword>
<dbReference type="InterPro" id="IPR016187">
    <property type="entry name" value="CTDL_fold"/>
</dbReference>
<dbReference type="SUPFAM" id="SSF56436">
    <property type="entry name" value="C-type lectin-like"/>
    <property type="match status" value="1"/>
</dbReference>
<dbReference type="GO" id="GO:0045954">
    <property type="term" value="P:positive regulation of natural killer cell mediated cytotoxicity"/>
    <property type="evidence" value="ECO:0007669"/>
    <property type="project" value="TreeGrafter"/>
</dbReference>
<keyword evidence="3" id="KW-0430">Lectin</keyword>
<feature type="domain" description="C-type lectin" evidence="9">
    <location>
        <begin position="80"/>
        <end position="184"/>
    </location>
</feature>
<keyword evidence="4" id="KW-0735">Signal-anchor</keyword>
<keyword evidence="7" id="KW-0325">Glycoprotein</keyword>
<dbReference type="RefSeq" id="XP_023581562.1">
    <property type="nucleotide sequence ID" value="XM_023725794.1"/>
</dbReference>
<dbReference type="InterPro" id="IPR050919">
    <property type="entry name" value="NKG2/CD94_NK_receptors"/>
</dbReference>
<name>A0A2Y9QIE6_TRIMA</name>
<keyword evidence="10" id="KW-1185">Reference proteome</keyword>
<dbReference type="PANTHER" id="PTHR22800:SF242">
    <property type="entry name" value="NKG2-A_NKG2-B TYPE II INTEGRAL MEMBRANE PROTEIN"/>
    <property type="match status" value="1"/>
</dbReference>
<proteinExistence type="predicted"/>
<evidence type="ECO:0000313" key="11">
    <source>
        <dbReference type="RefSeq" id="XP_023581562.1"/>
    </source>
</evidence>
<keyword evidence="5 8" id="KW-1133">Transmembrane helix</keyword>
<dbReference type="PROSITE" id="PS50041">
    <property type="entry name" value="C_TYPE_LECTIN_2"/>
    <property type="match status" value="1"/>
</dbReference>
<evidence type="ECO:0000256" key="3">
    <source>
        <dbReference type="ARBA" id="ARBA00022734"/>
    </source>
</evidence>
<dbReference type="FunCoup" id="A0A2Y9QIE6">
    <property type="interactions" value="208"/>
</dbReference>
<evidence type="ECO:0000256" key="4">
    <source>
        <dbReference type="ARBA" id="ARBA00022968"/>
    </source>
</evidence>
<dbReference type="STRING" id="127582.A0A2Y9QIE6"/>
<dbReference type="GO" id="GO:0002223">
    <property type="term" value="P:stimulatory C-type lectin receptor signaling pathway"/>
    <property type="evidence" value="ECO:0007669"/>
    <property type="project" value="TreeGrafter"/>
</dbReference>
<dbReference type="GO" id="GO:0016020">
    <property type="term" value="C:membrane"/>
    <property type="evidence" value="ECO:0007669"/>
    <property type="project" value="UniProtKB-SubCell"/>
</dbReference>
<dbReference type="KEGG" id="tmu:111819362"/>
<evidence type="ECO:0000259" key="9">
    <source>
        <dbReference type="PROSITE" id="PS50041"/>
    </source>
</evidence>
<dbReference type="GeneID" id="111819362"/>
<evidence type="ECO:0000256" key="2">
    <source>
        <dbReference type="ARBA" id="ARBA00022692"/>
    </source>
</evidence>
<evidence type="ECO:0000256" key="1">
    <source>
        <dbReference type="ARBA" id="ARBA00004606"/>
    </source>
</evidence>
<dbReference type="Gene3D" id="3.10.100.10">
    <property type="entry name" value="Mannose-Binding Protein A, subunit A"/>
    <property type="match status" value="1"/>
</dbReference>
<accession>A0A2Y9QIE6</accession>
<dbReference type="Proteomes" id="UP000248480">
    <property type="component" value="Unplaced"/>
</dbReference>
<dbReference type="GO" id="GO:0030246">
    <property type="term" value="F:carbohydrate binding"/>
    <property type="evidence" value="ECO:0007669"/>
    <property type="project" value="UniProtKB-KW"/>
</dbReference>
<protein>
    <submittedName>
        <fullName evidence="11">NKG2-A/NKG2-B type II integral membrane protein-like</fullName>
    </submittedName>
</protein>
<comment type="subcellular location">
    <subcellularLocation>
        <location evidence="1">Membrane</location>
        <topology evidence="1">Single-pass type II membrane protein</topology>
    </subcellularLocation>
</comment>
<dbReference type="AlphaFoldDB" id="A0A2Y9QIE6"/>
<evidence type="ECO:0000256" key="6">
    <source>
        <dbReference type="ARBA" id="ARBA00023136"/>
    </source>
</evidence>
<dbReference type="InterPro" id="IPR016186">
    <property type="entry name" value="C-type_lectin-like/link_sf"/>
</dbReference>
<dbReference type="InParanoid" id="A0A2Y9QIE6"/>
<reference evidence="11" key="1">
    <citation type="submission" date="2025-08" db="UniProtKB">
        <authorList>
            <consortium name="RefSeq"/>
        </authorList>
    </citation>
    <scope>IDENTIFICATION</scope>
</reference>
<evidence type="ECO:0000256" key="8">
    <source>
        <dbReference type="SAM" id="Phobius"/>
    </source>
</evidence>
<dbReference type="InterPro" id="IPR033992">
    <property type="entry name" value="NKR-like_CTLD"/>
</dbReference>
<dbReference type="InterPro" id="IPR001304">
    <property type="entry name" value="C-type_lectin-like"/>
</dbReference>
<organism evidence="10 11">
    <name type="scientific">Trichechus manatus latirostris</name>
    <name type="common">Florida manatee</name>
    <dbReference type="NCBI Taxonomy" id="127582"/>
    <lineage>
        <taxon>Eukaryota</taxon>
        <taxon>Metazoa</taxon>
        <taxon>Chordata</taxon>
        <taxon>Craniata</taxon>
        <taxon>Vertebrata</taxon>
        <taxon>Euteleostomi</taxon>
        <taxon>Mammalia</taxon>
        <taxon>Eutheria</taxon>
        <taxon>Afrotheria</taxon>
        <taxon>Sirenia</taxon>
        <taxon>Trichechidae</taxon>
        <taxon>Trichechus</taxon>
    </lineage>
</organism>
<dbReference type="PANTHER" id="PTHR22800">
    <property type="entry name" value="C-TYPE LECTIN PROTEINS"/>
    <property type="match status" value="1"/>
</dbReference>
<feature type="transmembrane region" description="Helical" evidence="8">
    <location>
        <begin position="20"/>
        <end position="53"/>
    </location>
</feature>
<evidence type="ECO:0000313" key="10">
    <source>
        <dbReference type="Proteomes" id="UP000248480"/>
    </source>
</evidence>
<dbReference type="Pfam" id="PF00059">
    <property type="entry name" value="Lectin_C"/>
    <property type="match status" value="1"/>
</dbReference>
<evidence type="ECO:0000256" key="5">
    <source>
        <dbReference type="ARBA" id="ARBA00022989"/>
    </source>
</evidence>
<dbReference type="SMART" id="SM00034">
    <property type="entry name" value="CLECT"/>
    <property type="match status" value="1"/>
</dbReference>
<evidence type="ECO:0000256" key="7">
    <source>
        <dbReference type="ARBA" id="ARBA00023180"/>
    </source>
</evidence>
<keyword evidence="6 8" id="KW-0472">Membrane</keyword>
<gene>
    <name evidence="11" type="primary">LOC111819362</name>
</gene>
<dbReference type="CDD" id="cd03593">
    <property type="entry name" value="CLECT_NK_receptors_like"/>
    <property type="match status" value="1"/>
</dbReference>
<sequence>MAIRRTSDSPLPPWRFIAEVLGIILLKLIFIVIIITVIDIPGILISIIITTILLANEIMDENRTQKANHCHRCPEDWFSYSNHCYYISSDIKNWTESRMACVSKNSSLFYMDNEEEMMFMKILSSSSWIGLSRESNNYSWFWINGSPSNQTIRAPSNPTYNCVMLFRSSLQSASCGDEKIHICKHEILS</sequence>